<keyword evidence="3 5" id="KW-1133">Transmembrane helix</keyword>
<feature type="chain" id="PRO_5037540414" evidence="6">
    <location>
        <begin position="24"/>
        <end position="129"/>
    </location>
</feature>
<reference evidence="8" key="1">
    <citation type="submission" date="2022-11" db="UniProtKB">
        <authorList>
            <consortium name="WormBaseParasite"/>
        </authorList>
    </citation>
    <scope>IDENTIFICATION</scope>
</reference>
<dbReference type="InterPro" id="IPR045263">
    <property type="entry name" value="GLUT"/>
</dbReference>
<protein>
    <submittedName>
        <fullName evidence="8">Major facilitator superfamily (MFS) profile domain-containing protein</fullName>
    </submittedName>
</protein>
<dbReference type="WBParaSite" id="PSU_v2.g10650.t1">
    <property type="protein sequence ID" value="PSU_v2.g10650.t1"/>
    <property type="gene ID" value="PSU_v2.g10650"/>
</dbReference>
<organism evidence="7 8">
    <name type="scientific">Panagrolaimus superbus</name>
    <dbReference type="NCBI Taxonomy" id="310955"/>
    <lineage>
        <taxon>Eukaryota</taxon>
        <taxon>Metazoa</taxon>
        <taxon>Ecdysozoa</taxon>
        <taxon>Nematoda</taxon>
        <taxon>Chromadorea</taxon>
        <taxon>Rhabditida</taxon>
        <taxon>Tylenchina</taxon>
        <taxon>Panagrolaimomorpha</taxon>
        <taxon>Panagrolaimoidea</taxon>
        <taxon>Panagrolaimidae</taxon>
        <taxon>Panagrolaimus</taxon>
    </lineage>
</organism>
<dbReference type="AlphaFoldDB" id="A0A914XY63"/>
<feature type="transmembrane region" description="Helical" evidence="5">
    <location>
        <begin position="69"/>
        <end position="91"/>
    </location>
</feature>
<dbReference type="PANTHER" id="PTHR23503">
    <property type="entry name" value="SOLUTE CARRIER FAMILY 2"/>
    <property type="match status" value="1"/>
</dbReference>
<evidence type="ECO:0000256" key="4">
    <source>
        <dbReference type="ARBA" id="ARBA00023136"/>
    </source>
</evidence>
<evidence type="ECO:0000313" key="8">
    <source>
        <dbReference type="WBParaSite" id="PSU_v2.g10650.t1"/>
    </source>
</evidence>
<evidence type="ECO:0000256" key="2">
    <source>
        <dbReference type="ARBA" id="ARBA00022692"/>
    </source>
</evidence>
<evidence type="ECO:0000256" key="1">
    <source>
        <dbReference type="ARBA" id="ARBA00004370"/>
    </source>
</evidence>
<keyword evidence="6" id="KW-0732">Signal</keyword>
<evidence type="ECO:0000256" key="3">
    <source>
        <dbReference type="ARBA" id="ARBA00022989"/>
    </source>
</evidence>
<comment type="subcellular location">
    <subcellularLocation>
        <location evidence="1">Membrane</location>
    </subcellularLocation>
</comment>
<keyword evidence="4 5" id="KW-0472">Membrane</keyword>
<dbReference type="Gene3D" id="1.20.1250.20">
    <property type="entry name" value="MFS general substrate transporter like domains"/>
    <property type="match status" value="1"/>
</dbReference>
<feature type="transmembrane region" description="Helical" evidence="5">
    <location>
        <begin position="98"/>
        <end position="116"/>
    </location>
</feature>
<sequence length="129" mass="14145">MLPHKRLLTIAAFVSFAANWQFGYQITYINTASKTFNEIANYAKFKDCLNSPNHTCTTKPAPGSWSSEWSAIVSSFYPGTFLGFILVPFLVKKVGVKTSLLISTFPAIVGSIVQLLGRSAAQMGMLIFV</sequence>
<keyword evidence="2 5" id="KW-0812">Transmembrane</keyword>
<keyword evidence="7" id="KW-1185">Reference proteome</keyword>
<proteinExistence type="predicted"/>
<dbReference type="InterPro" id="IPR036259">
    <property type="entry name" value="MFS_trans_sf"/>
</dbReference>
<name>A0A914XY63_9BILA</name>
<dbReference type="GO" id="GO:0016020">
    <property type="term" value="C:membrane"/>
    <property type="evidence" value="ECO:0007669"/>
    <property type="project" value="UniProtKB-SubCell"/>
</dbReference>
<accession>A0A914XY63</accession>
<dbReference type="SUPFAM" id="SSF103473">
    <property type="entry name" value="MFS general substrate transporter"/>
    <property type="match status" value="1"/>
</dbReference>
<evidence type="ECO:0000256" key="5">
    <source>
        <dbReference type="SAM" id="Phobius"/>
    </source>
</evidence>
<dbReference type="Pfam" id="PF00083">
    <property type="entry name" value="Sugar_tr"/>
    <property type="match status" value="1"/>
</dbReference>
<dbReference type="GO" id="GO:0015149">
    <property type="term" value="F:hexose transmembrane transporter activity"/>
    <property type="evidence" value="ECO:0007669"/>
    <property type="project" value="TreeGrafter"/>
</dbReference>
<evidence type="ECO:0000256" key="6">
    <source>
        <dbReference type="SAM" id="SignalP"/>
    </source>
</evidence>
<dbReference type="PANTHER" id="PTHR23503:SF11">
    <property type="entry name" value="MAJOR FACILITATOR SUPERFAMILY (MFS) PROFILE DOMAIN-CONTAINING PROTEIN"/>
    <property type="match status" value="1"/>
</dbReference>
<dbReference type="InterPro" id="IPR005828">
    <property type="entry name" value="MFS_sugar_transport-like"/>
</dbReference>
<evidence type="ECO:0000313" key="7">
    <source>
        <dbReference type="Proteomes" id="UP000887577"/>
    </source>
</evidence>
<dbReference type="Proteomes" id="UP000887577">
    <property type="component" value="Unplaced"/>
</dbReference>
<feature type="signal peptide" evidence="6">
    <location>
        <begin position="1"/>
        <end position="23"/>
    </location>
</feature>